<feature type="domain" description="Major facilitator superfamily (MFS) profile" evidence="6">
    <location>
        <begin position="1"/>
        <end position="394"/>
    </location>
</feature>
<name>A0A7X0AVY1_9PROT</name>
<evidence type="ECO:0000256" key="1">
    <source>
        <dbReference type="ARBA" id="ARBA00004141"/>
    </source>
</evidence>
<accession>A0A7X0AVY1</accession>
<keyword evidence="8" id="KW-1185">Reference proteome</keyword>
<dbReference type="InterPro" id="IPR050382">
    <property type="entry name" value="MFS_Na/Anion_cotransporter"/>
</dbReference>
<dbReference type="PROSITE" id="PS50850">
    <property type="entry name" value="MFS"/>
    <property type="match status" value="1"/>
</dbReference>
<feature type="transmembrane region" description="Helical" evidence="5">
    <location>
        <begin position="281"/>
        <end position="299"/>
    </location>
</feature>
<organism evidence="7 8">
    <name type="scientific">Nitrospirillum iridis</name>
    <dbReference type="NCBI Taxonomy" id="765888"/>
    <lineage>
        <taxon>Bacteria</taxon>
        <taxon>Pseudomonadati</taxon>
        <taxon>Pseudomonadota</taxon>
        <taxon>Alphaproteobacteria</taxon>
        <taxon>Rhodospirillales</taxon>
        <taxon>Azospirillaceae</taxon>
        <taxon>Nitrospirillum</taxon>
    </lineage>
</organism>
<keyword evidence="2 5" id="KW-0812">Transmembrane</keyword>
<feature type="transmembrane region" description="Helical" evidence="5">
    <location>
        <begin position="368"/>
        <end position="389"/>
    </location>
</feature>
<protein>
    <submittedName>
        <fullName evidence="7">ACS family hexuronate transporter-like MFS transporter</fullName>
    </submittedName>
</protein>
<feature type="transmembrane region" description="Helical" evidence="5">
    <location>
        <begin position="155"/>
        <end position="174"/>
    </location>
</feature>
<keyword evidence="3 5" id="KW-1133">Transmembrane helix</keyword>
<evidence type="ECO:0000256" key="4">
    <source>
        <dbReference type="ARBA" id="ARBA00023136"/>
    </source>
</evidence>
<proteinExistence type="predicted"/>
<reference evidence="7 8" key="1">
    <citation type="submission" date="2020-08" db="EMBL/GenBank/DDBJ databases">
        <title>Genomic Encyclopedia of Type Strains, Phase IV (KMG-IV): sequencing the most valuable type-strain genomes for metagenomic binning, comparative biology and taxonomic classification.</title>
        <authorList>
            <person name="Goeker M."/>
        </authorList>
    </citation>
    <scope>NUCLEOTIDE SEQUENCE [LARGE SCALE GENOMIC DNA]</scope>
    <source>
        <strain evidence="7 8">DSM 22198</strain>
    </source>
</reference>
<feature type="transmembrane region" description="Helical" evidence="5">
    <location>
        <begin position="339"/>
        <end position="362"/>
    </location>
</feature>
<evidence type="ECO:0000259" key="6">
    <source>
        <dbReference type="PROSITE" id="PS50850"/>
    </source>
</evidence>
<dbReference type="EMBL" id="JACIIZ010000004">
    <property type="protein sequence ID" value="MBB6251122.1"/>
    <property type="molecule type" value="Genomic_DNA"/>
</dbReference>
<sequence length="412" mass="43171">MLALILGACILNYADRQIIALVKPLLSQELGWTDADYGRLTAVFQLAAACAFLFAGRFVDVVGVKWSNPLAVGSWSLAAMAHAFAVTLPQFLAARVALGATEALGTPTAVKTIAATFGPTGRTAALGFMNAAGSVGAILTPLVIPFLAQRVGWRAVFLMTGGLGLVWVALWLLVMRRGGLEAGTASASPIGPRAGQWREALADRRTWAIAGGKVLSDQVWWFLLYWAPDLFTRVFHLDMAGVAVPLALIYLAAAVGSLLGGTAYGWLVRRGGWDMNRARKTILLVCGLCVLPVPLVLAVGNLGAAVALLALTLAAHQGFSSNLFGIITDIVPPSRIGMVTGLGALSGNLAGMLILQVTGWVLAGGGGYLPMLALASVSYLLALGWIHLLQPVLRPAAGTYRPNDVSHRLTSS</sequence>
<evidence type="ECO:0000313" key="7">
    <source>
        <dbReference type="EMBL" id="MBB6251122.1"/>
    </source>
</evidence>
<comment type="subcellular location">
    <subcellularLocation>
        <location evidence="1">Membrane</location>
        <topology evidence="1">Multi-pass membrane protein</topology>
    </subcellularLocation>
</comment>
<dbReference type="InterPro" id="IPR020846">
    <property type="entry name" value="MFS_dom"/>
</dbReference>
<feature type="transmembrane region" description="Helical" evidence="5">
    <location>
        <begin position="71"/>
        <end position="92"/>
    </location>
</feature>
<dbReference type="Proteomes" id="UP000539175">
    <property type="component" value="Unassembled WGS sequence"/>
</dbReference>
<feature type="transmembrane region" description="Helical" evidence="5">
    <location>
        <begin position="40"/>
        <end position="59"/>
    </location>
</feature>
<evidence type="ECO:0000256" key="3">
    <source>
        <dbReference type="ARBA" id="ARBA00022989"/>
    </source>
</evidence>
<comment type="caution">
    <text evidence="7">The sequence shown here is derived from an EMBL/GenBank/DDBJ whole genome shotgun (WGS) entry which is preliminary data.</text>
</comment>
<evidence type="ECO:0000256" key="2">
    <source>
        <dbReference type="ARBA" id="ARBA00022692"/>
    </source>
</evidence>
<dbReference type="PANTHER" id="PTHR11662:SF285">
    <property type="entry name" value="HEXURONATE TRANSPORTER"/>
    <property type="match status" value="1"/>
</dbReference>
<gene>
    <name evidence="7" type="ORF">FHS74_001667</name>
</gene>
<evidence type="ECO:0000313" key="8">
    <source>
        <dbReference type="Proteomes" id="UP000539175"/>
    </source>
</evidence>
<dbReference type="SUPFAM" id="SSF103473">
    <property type="entry name" value="MFS general substrate transporter"/>
    <property type="match status" value="1"/>
</dbReference>
<dbReference type="PANTHER" id="PTHR11662">
    <property type="entry name" value="SOLUTE CARRIER FAMILY 17"/>
    <property type="match status" value="1"/>
</dbReference>
<dbReference type="Gene3D" id="1.20.1250.20">
    <property type="entry name" value="MFS general substrate transporter like domains"/>
    <property type="match status" value="1"/>
</dbReference>
<dbReference type="InterPro" id="IPR011701">
    <property type="entry name" value="MFS"/>
</dbReference>
<dbReference type="GO" id="GO:0015134">
    <property type="term" value="F:hexuronate transmembrane transporter activity"/>
    <property type="evidence" value="ECO:0007669"/>
    <property type="project" value="TreeGrafter"/>
</dbReference>
<keyword evidence="4 5" id="KW-0472">Membrane</keyword>
<feature type="transmembrane region" description="Helical" evidence="5">
    <location>
        <begin position="305"/>
        <end position="327"/>
    </location>
</feature>
<dbReference type="RefSeq" id="WP_184799355.1">
    <property type="nucleotide sequence ID" value="NZ_JACIIZ010000004.1"/>
</dbReference>
<feature type="transmembrane region" description="Helical" evidence="5">
    <location>
        <begin position="128"/>
        <end position="148"/>
    </location>
</feature>
<dbReference type="InterPro" id="IPR036259">
    <property type="entry name" value="MFS_trans_sf"/>
</dbReference>
<dbReference type="Pfam" id="PF07690">
    <property type="entry name" value="MFS_1"/>
    <property type="match status" value="1"/>
</dbReference>
<dbReference type="GO" id="GO:0016020">
    <property type="term" value="C:membrane"/>
    <property type="evidence" value="ECO:0007669"/>
    <property type="project" value="UniProtKB-SubCell"/>
</dbReference>
<dbReference type="AlphaFoldDB" id="A0A7X0AVY1"/>
<feature type="transmembrane region" description="Helical" evidence="5">
    <location>
        <begin position="247"/>
        <end position="269"/>
    </location>
</feature>
<evidence type="ECO:0000256" key="5">
    <source>
        <dbReference type="SAM" id="Phobius"/>
    </source>
</evidence>